<gene>
    <name evidence="1" type="ORF">M422DRAFT_264234</name>
</gene>
<dbReference type="HOGENOM" id="CLU_2962390_0_0_1"/>
<name>A0A0C9V8K2_SPHS4</name>
<dbReference type="EMBL" id="KN837208">
    <property type="protein sequence ID" value="KIJ33775.1"/>
    <property type="molecule type" value="Genomic_DNA"/>
</dbReference>
<dbReference type="AlphaFoldDB" id="A0A0C9V8K2"/>
<evidence type="ECO:0000313" key="2">
    <source>
        <dbReference type="Proteomes" id="UP000054279"/>
    </source>
</evidence>
<protein>
    <submittedName>
        <fullName evidence="1">Unplaced genomic scaffold SPHSTscaffold_133, whole genome shotgun sequence</fullName>
    </submittedName>
</protein>
<dbReference type="Proteomes" id="UP000054279">
    <property type="component" value="Unassembled WGS sequence"/>
</dbReference>
<evidence type="ECO:0000313" key="1">
    <source>
        <dbReference type="EMBL" id="KIJ33775.1"/>
    </source>
</evidence>
<proteinExistence type="predicted"/>
<sequence>MTIIPFSEALLDVRLRGSSARKPPIAQCVTSRIYAIGRQPSTVDDDTHFQQGYNAEAAL</sequence>
<organism evidence="1 2">
    <name type="scientific">Sphaerobolus stellatus (strain SS14)</name>
    <dbReference type="NCBI Taxonomy" id="990650"/>
    <lineage>
        <taxon>Eukaryota</taxon>
        <taxon>Fungi</taxon>
        <taxon>Dikarya</taxon>
        <taxon>Basidiomycota</taxon>
        <taxon>Agaricomycotina</taxon>
        <taxon>Agaricomycetes</taxon>
        <taxon>Phallomycetidae</taxon>
        <taxon>Geastrales</taxon>
        <taxon>Sphaerobolaceae</taxon>
        <taxon>Sphaerobolus</taxon>
    </lineage>
</organism>
<reference evidence="1 2" key="1">
    <citation type="submission" date="2014-06" db="EMBL/GenBank/DDBJ databases">
        <title>Evolutionary Origins and Diversification of the Mycorrhizal Mutualists.</title>
        <authorList>
            <consortium name="DOE Joint Genome Institute"/>
            <consortium name="Mycorrhizal Genomics Consortium"/>
            <person name="Kohler A."/>
            <person name="Kuo A."/>
            <person name="Nagy L.G."/>
            <person name="Floudas D."/>
            <person name="Copeland A."/>
            <person name="Barry K.W."/>
            <person name="Cichocki N."/>
            <person name="Veneault-Fourrey C."/>
            <person name="LaButti K."/>
            <person name="Lindquist E.A."/>
            <person name="Lipzen A."/>
            <person name="Lundell T."/>
            <person name="Morin E."/>
            <person name="Murat C."/>
            <person name="Riley R."/>
            <person name="Ohm R."/>
            <person name="Sun H."/>
            <person name="Tunlid A."/>
            <person name="Henrissat B."/>
            <person name="Grigoriev I.V."/>
            <person name="Hibbett D.S."/>
            <person name="Martin F."/>
        </authorList>
    </citation>
    <scope>NUCLEOTIDE SEQUENCE [LARGE SCALE GENOMIC DNA]</scope>
    <source>
        <strain evidence="1 2">SS14</strain>
    </source>
</reference>
<accession>A0A0C9V8K2</accession>
<keyword evidence="2" id="KW-1185">Reference proteome</keyword>